<name>A0A226D8F3_FOLCA</name>
<dbReference type="NCBIfam" id="NF033545">
    <property type="entry name" value="transpos_IS630"/>
    <property type="match status" value="1"/>
</dbReference>
<proteinExistence type="predicted"/>
<gene>
    <name evidence="4" type="ORF">Fcan01_24192</name>
</gene>
<reference evidence="4 5" key="1">
    <citation type="submission" date="2015-12" db="EMBL/GenBank/DDBJ databases">
        <title>The genome of Folsomia candida.</title>
        <authorList>
            <person name="Faddeeva A."/>
            <person name="Derks M.F."/>
            <person name="Anvar Y."/>
            <person name="Smit S."/>
            <person name="Van Straalen N."/>
            <person name="Roelofs D."/>
        </authorList>
    </citation>
    <scope>NUCLEOTIDE SEQUENCE [LARGE SCALE GENOMIC DNA]</scope>
    <source>
        <strain evidence="4 5">VU population</strain>
        <tissue evidence="4">Whole body</tissue>
    </source>
</reference>
<dbReference type="GO" id="GO:0003677">
    <property type="term" value="F:DNA binding"/>
    <property type="evidence" value="ECO:0007669"/>
    <property type="project" value="InterPro"/>
</dbReference>
<dbReference type="Pfam" id="PF13358">
    <property type="entry name" value="DDE_3"/>
    <property type="match status" value="1"/>
</dbReference>
<protein>
    <submittedName>
        <fullName evidence="4">Transposable element Tc1 transposase</fullName>
    </submittedName>
</protein>
<evidence type="ECO:0000256" key="1">
    <source>
        <dbReference type="ARBA" id="ARBA00004123"/>
    </source>
</evidence>
<dbReference type="InterPro" id="IPR047655">
    <property type="entry name" value="Transpos_IS630-like"/>
</dbReference>
<dbReference type="OrthoDB" id="4843387at2759"/>
<dbReference type="PANTHER" id="PTHR23022">
    <property type="entry name" value="TRANSPOSABLE ELEMENT-RELATED"/>
    <property type="match status" value="1"/>
</dbReference>
<dbReference type="InterPro" id="IPR036388">
    <property type="entry name" value="WH-like_DNA-bd_sf"/>
</dbReference>
<evidence type="ECO:0000313" key="5">
    <source>
        <dbReference type="Proteomes" id="UP000198287"/>
    </source>
</evidence>
<dbReference type="AlphaFoldDB" id="A0A226D8F3"/>
<dbReference type="InterPro" id="IPR036397">
    <property type="entry name" value="RNaseH_sf"/>
</dbReference>
<comment type="subcellular location">
    <subcellularLocation>
        <location evidence="1">Nucleus</location>
    </subcellularLocation>
</comment>
<dbReference type="GO" id="GO:0005634">
    <property type="term" value="C:nucleus"/>
    <property type="evidence" value="ECO:0007669"/>
    <property type="project" value="UniProtKB-SubCell"/>
</dbReference>
<dbReference type="InterPro" id="IPR052338">
    <property type="entry name" value="Transposase_5"/>
</dbReference>
<dbReference type="InterPro" id="IPR009057">
    <property type="entry name" value="Homeodomain-like_sf"/>
</dbReference>
<dbReference type="GO" id="GO:0015074">
    <property type="term" value="P:DNA integration"/>
    <property type="evidence" value="ECO:0007669"/>
    <property type="project" value="InterPro"/>
</dbReference>
<dbReference type="GO" id="GO:0006313">
    <property type="term" value="P:DNA transposition"/>
    <property type="evidence" value="ECO:0007669"/>
    <property type="project" value="InterPro"/>
</dbReference>
<evidence type="ECO:0000259" key="2">
    <source>
        <dbReference type="Pfam" id="PF01498"/>
    </source>
</evidence>
<accession>A0A226D8F3</accession>
<dbReference type="InterPro" id="IPR002492">
    <property type="entry name" value="Transposase_Tc1-like"/>
</dbReference>
<sequence length="484" mass="54674">MFFGPPGLTGPVLVRSRSGSEPRGNFSVRFRIGPFGPRSGFGSGLIRTIENSTFTLSSSCKIFLGEKSLKEKMRRNRVGALTLACQRPGDLVRFRVLHGEFTELREILDGPGHGCDEILRGRGTTAGHVGKGVQTEKVMGQPRKEIPIQLRDLIIQDWKGESSVKLSMGKISEKFKIPKSTVQRTIQRYRETGGLQTKKRTGRKKILTPREEIKLVRKVQRNPFLSAPKLAAQIVQESGKTLHPSTVRKIINKNGLHGRIPRKKPYLSKVNRKKRLAFARKYVLKPPSFWSSILWSDETKVNIFGSDGHQKVWRRPKEALKNINLRPTVKHGGGSVMVWGCFGAKGVGNLEFIEGNMTGVSYTGILNRNLFESGRKVGLGRRFTFQQDNDPKHTSKVAKEFFKINKVKVLDWCPQSPDLNPIEHLWDVTKREVGKTNVKNKSELKTRIREVWDNLDPEVIRNLVSSMPKRLEQVISANGGHTKY</sequence>
<dbReference type="Proteomes" id="UP000198287">
    <property type="component" value="Unassembled WGS sequence"/>
</dbReference>
<dbReference type="Gene3D" id="1.10.10.10">
    <property type="entry name" value="Winged helix-like DNA-binding domain superfamily/Winged helix DNA-binding domain"/>
    <property type="match status" value="1"/>
</dbReference>
<keyword evidence="5" id="KW-1185">Reference proteome</keyword>
<dbReference type="STRING" id="158441.A0A226D8F3"/>
<dbReference type="SUPFAM" id="SSF46689">
    <property type="entry name" value="Homeodomain-like"/>
    <property type="match status" value="1"/>
</dbReference>
<dbReference type="OMA" id="FWENDET"/>
<evidence type="ECO:0000259" key="3">
    <source>
        <dbReference type="Pfam" id="PF13358"/>
    </source>
</evidence>
<feature type="domain" description="Transposase Tc1-like" evidence="2">
    <location>
        <begin position="214"/>
        <end position="283"/>
    </location>
</feature>
<comment type="caution">
    <text evidence="4">The sequence shown here is derived from an EMBL/GenBank/DDBJ whole genome shotgun (WGS) entry which is preliminary data.</text>
</comment>
<dbReference type="Pfam" id="PF01498">
    <property type="entry name" value="HTH_Tnp_Tc3_2"/>
    <property type="match status" value="1"/>
</dbReference>
<dbReference type="EMBL" id="LNIX01000031">
    <property type="protein sequence ID" value="OXA40901.1"/>
    <property type="molecule type" value="Genomic_DNA"/>
</dbReference>
<organism evidence="4 5">
    <name type="scientific">Folsomia candida</name>
    <name type="common">Springtail</name>
    <dbReference type="NCBI Taxonomy" id="158441"/>
    <lineage>
        <taxon>Eukaryota</taxon>
        <taxon>Metazoa</taxon>
        <taxon>Ecdysozoa</taxon>
        <taxon>Arthropoda</taxon>
        <taxon>Hexapoda</taxon>
        <taxon>Collembola</taxon>
        <taxon>Entomobryomorpha</taxon>
        <taxon>Isotomoidea</taxon>
        <taxon>Isotomidae</taxon>
        <taxon>Proisotominae</taxon>
        <taxon>Folsomia</taxon>
    </lineage>
</organism>
<feature type="domain" description="Tc1-like transposase DDE" evidence="3">
    <location>
        <begin position="294"/>
        <end position="445"/>
    </location>
</feature>
<dbReference type="PANTHER" id="PTHR23022:SF135">
    <property type="entry name" value="SI:DKEY-77F5.3"/>
    <property type="match status" value="1"/>
</dbReference>
<dbReference type="Gene3D" id="3.30.420.10">
    <property type="entry name" value="Ribonuclease H-like superfamily/Ribonuclease H"/>
    <property type="match status" value="1"/>
</dbReference>
<evidence type="ECO:0000313" key="4">
    <source>
        <dbReference type="EMBL" id="OXA40901.1"/>
    </source>
</evidence>
<dbReference type="InterPro" id="IPR038717">
    <property type="entry name" value="Tc1-like_DDE_dom"/>
</dbReference>